<gene>
    <name evidence="2" type="ORF">G7Y89_g10020</name>
</gene>
<evidence type="ECO:0000313" key="2">
    <source>
        <dbReference type="EMBL" id="KAF4628130.1"/>
    </source>
</evidence>
<dbReference type="SUPFAM" id="SSF54695">
    <property type="entry name" value="POZ domain"/>
    <property type="match status" value="2"/>
</dbReference>
<dbReference type="InterPro" id="IPR000210">
    <property type="entry name" value="BTB/POZ_dom"/>
</dbReference>
<feature type="domain" description="BTB" evidence="1">
    <location>
        <begin position="143"/>
        <end position="212"/>
    </location>
</feature>
<dbReference type="SMART" id="SM00225">
    <property type="entry name" value="BTB"/>
    <property type="match status" value="2"/>
</dbReference>
<accession>A0A8H4RDJ2</accession>
<dbReference type="InterPro" id="IPR011333">
    <property type="entry name" value="SKP1/BTB/POZ_sf"/>
</dbReference>
<keyword evidence="3" id="KW-1185">Reference proteome</keyword>
<evidence type="ECO:0000259" key="1">
    <source>
        <dbReference type="PROSITE" id="PS50097"/>
    </source>
</evidence>
<dbReference type="PANTHER" id="PTHR47843">
    <property type="entry name" value="BTB DOMAIN-CONTAINING PROTEIN-RELATED"/>
    <property type="match status" value="1"/>
</dbReference>
<sequence>MTPQSAVAKTKPTVESRIQQTPFLDKLQSEMIDIYELPSVSFVNRAHKNLPKDSKLTTYALRSMYYVLVGMQDTLQDEIEKLWTTEEVYKLFTDHASFAFDYVLFSRTYDAVNTQLYANCDFHNHEKEELYPAIAPRSRIKSDIVTIHVGPDEIPFRLHKQFLCNRVPYFDKMFNGGFKEASDGIARMPEDDPGAFDVLAERIYQSNPYLTRPLVSHVDAEVLNLFCFTAKLSEPFHFSTELRQLFLRFIRYYGSKYYHCLLRSQTGTCGSTSSSPHQICGDEDLDSVVPMKFMNNITKIDRKVPWPSKEVAASNAPFSSHLQDDMVNIYVGSEEFLFRVHKKILCARIPYFDKMFNSGFKEGTELMAKLPEEEPVTFDLLVEWVYQSFPYPIRKLEAVRNSEGDLTPSWDVIAFYALAGRMCLPNLQDLIMDACIRYHKSVKELPSVEFAERAYLETGDDSRLSAYALSTIFYVIAHRDAYEFDNGWSTDAIHTLFQDVPQFSYDYINHARAAIQSKDPRDREACFYHKHSPHDPCPQEPSAGSKNGISLTSMTGAIRYSFEEIT</sequence>
<dbReference type="Proteomes" id="UP000566819">
    <property type="component" value="Unassembled WGS sequence"/>
</dbReference>
<feature type="domain" description="BTB" evidence="1">
    <location>
        <begin position="327"/>
        <end position="386"/>
    </location>
</feature>
<organism evidence="2 3">
    <name type="scientific">Cudoniella acicularis</name>
    <dbReference type="NCBI Taxonomy" id="354080"/>
    <lineage>
        <taxon>Eukaryota</taxon>
        <taxon>Fungi</taxon>
        <taxon>Dikarya</taxon>
        <taxon>Ascomycota</taxon>
        <taxon>Pezizomycotina</taxon>
        <taxon>Leotiomycetes</taxon>
        <taxon>Helotiales</taxon>
        <taxon>Tricladiaceae</taxon>
        <taxon>Cudoniella</taxon>
    </lineage>
</organism>
<comment type="caution">
    <text evidence="2">The sequence shown here is derived from an EMBL/GenBank/DDBJ whole genome shotgun (WGS) entry which is preliminary data.</text>
</comment>
<dbReference type="CDD" id="cd18186">
    <property type="entry name" value="BTB_POZ_ZBTB_KLHL-like"/>
    <property type="match status" value="2"/>
</dbReference>
<dbReference type="Pfam" id="PF00651">
    <property type="entry name" value="BTB"/>
    <property type="match status" value="2"/>
</dbReference>
<dbReference type="OrthoDB" id="6359816at2759"/>
<dbReference type="Gene3D" id="3.30.710.10">
    <property type="entry name" value="Potassium Channel Kv1.1, Chain A"/>
    <property type="match status" value="2"/>
</dbReference>
<dbReference type="EMBL" id="JAAMPI010000856">
    <property type="protein sequence ID" value="KAF4628130.1"/>
    <property type="molecule type" value="Genomic_DNA"/>
</dbReference>
<proteinExistence type="predicted"/>
<protein>
    <recommendedName>
        <fullName evidence="1">BTB domain-containing protein</fullName>
    </recommendedName>
</protein>
<name>A0A8H4RDJ2_9HELO</name>
<dbReference type="AlphaFoldDB" id="A0A8H4RDJ2"/>
<evidence type="ECO:0000313" key="3">
    <source>
        <dbReference type="Proteomes" id="UP000566819"/>
    </source>
</evidence>
<reference evidence="2 3" key="1">
    <citation type="submission" date="2020-03" db="EMBL/GenBank/DDBJ databases">
        <title>Draft Genome Sequence of Cudoniella acicularis.</title>
        <authorList>
            <person name="Buettner E."/>
            <person name="Kellner H."/>
        </authorList>
    </citation>
    <scope>NUCLEOTIDE SEQUENCE [LARGE SCALE GENOMIC DNA]</scope>
    <source>
        <strain evidence="2 3">DSM 108380</strain>
    </source>
</reference>
<dbReference type="PROSITE" id="PS50097">
    <property type="entry name" value="BTB"/>
    <property type="match status" value="2"/>
</dbReference>